<evidence type="ECO:0000313" key="8">
    <source>
        <dbReference type="EMBL" id="EMR00905.1"/>
    </source>
</evidence>
<dbReference type="InterPro" id="IPR027474">
    <property type="entry name" value="L-asparaginase_N"/>
</dbReference>
<evidence type="ECO:0000256" key="2">
    <source>
        <dbReference type="ARBA" id="ARBA00022801"/>
    </source>
</evidence>
<accession>M7NGF2</accession>
<evidence type="ECO:0000259" key="6">
    <source>
        <dbReference type="Pfam" id="PF00710"/>
    </source>
</evidence>
<evidence type="ECO:0000313" key="9">
    <source>
        <dbReference type="Proteomes" id="UP000011910"/>
    </source>
</evidence>
<feature type="binding site" evidence="4">
    <location>
        <begin position="103"/>
        <end position="104"/>
    </location>
    <ligand>
        <name>substrate</name>
    </ligand>
</feature>
<evidence type="ECO:0000256" key="1">
    <source>
        <dbReference type="ARBA" id="ARBA00012920"/>
    </source>
</evidence>
<dbReference type="SMART" id="SM00870">
    <property type="entry name" value="Asparaginase"/>
    <property type="match status" value="1"/>
</dbReference>
<dbReference type="InterPro" id="IPR027473">
    <property type="entry name" value="L-asparaginase_C"/>
</dbReference>
<dbReference type="PROSITE" id="PS00917">
    <property type="entry name" value="ASN_GLN_ASE_2"/>
    <property type="match status" value="1"/>
</dbReference>
<dbReference type="SUPFAM" id="SSF53774">
    <property type="entry name" value="Glutaminase/Asparaginase"/>
    <property type="match status" value="1"/>
</dbReference>
<name>M7NGF2_9BACT</name>
<keyword evidence="2 8" id="KW-0378">Hydrolase</keyword>
<dbReference type="PIRSF" id="PIRSF001220">
    <property type="entry name" value="L-ASNase_gatD"/>
    <property type="match status" value="1"/>
</dbReference>
<dbReference type="PRINTS" id="PR00139">
    <property type="entry name" value="ASNGLNASE"/>
</dbReference>
<dbReference type="EMBL" id="AODQ01000169">
    <property type="protein sequence ID" value="EMR00905.1"/>
    <property type="molecule type" value="Genomic_DNA"/>
</dbReference>
<proteinExistence type="predicted"/>
<gene>
    <name evidence="8" type="primary">ansA</name>
    <name evidence="8" type="ORF">ADICEAN_03972</name>
</gene>
<dbReference type="InterPro" id="IPR037152">
    <property type="entry name" value="L-asparaginase_N_sf"/>
</dbReference>
<dbReference type="EC" id="3.5.1.1" evidence="1"/>
<dbReference type="NCBIfam" id="TIGR00519">
    <property type="entry name" value="asnASE_I"/>
    <property type="match status" value="1"/>
</dbReference>
<sequence length="357" mass="39338">MFKPKVSIKTAAPRDPEASLLIIYTGGTLGMVYDKEGTLIPFDFEQILDRIPSLSRFNLQLTVLSFEELIDSSNATPETWQAIGAAIRDNYELYDGFVVIHGTDTMAYSASALSFMLQNLQKPVIFTGAQLPIGAVRTDARENLLAALEIASAKNHRGDALVPEVCIYFNYRLLRGNRAKKVQSILFDAFESNNYPLLAEAGVEIQYKQEAILTPDYAKPLSYSCCFDNRVALLKLFPGMEPRYVEHLLELPDLRGLILETYGSGNAPTFPWFIRAVEGALAAGKIILNVSQCLGGKVMQGRYGTSRLLEDMGVLSGYDLTSEAALAKMMLILAAEPQIEAAKKRIISPCCGEMSLQ</sequence>
<dbReference type="STRING" id="1279009.ADICEAN_03972"/>
<dbReference type="Proteomes" id="UP000011910">
    <property type="component" value="Unassembled WGS sequence"/>
</dbReference>
<dbReference type="PANTHER" id="PTHR11707:SF28">
    <property type="entry name" value="60 KDA LYSOPHOSPHOLIPASE"/>
    <property type="match status" value="1"/>
</dbReference>
<keyword evidence="9" id="KW-1185">Reference proteome</keyword>
<dbReference type="OrthoDB" id="9788068at2"/>
<feature type="domain" description="Asparaginase/glutaminase C-terminal" evidence="7">
    <location>
        <begin position="230"/>
        <end position="343"/>
    </location>
</feature>
<feature type="binding site" evidence="4">
    <location>
        <position position="72"/>
    </location>
    <ligand>
        <name>substrate</name>
    </ligand>
</feature>
<evidence type="ECO:0000256" key="4">
    <source>
        <dbReference type="PIRSR" id="PIRSR001220-2"/>
    </source>
</evidence>
<dbReference type="InterPro" id="IPR027475">
    <property type="entry name" value="Asparaginase/glutaminase_AS2"/>
</dbReference>
<dbReference type="GO" id="GO:0004067">
    <property type="term" value="F:asparaginase activity"/>
    <property type="evidence" value="ECO:0007669"/>
    <property type="project" value="UniProtKB-UniRule"/>
</dbReference>
<dbReference type="InterPro" id="IPR041725">
    <property type="entry name" value="L-asparaginase_I"/>
</dbReference>
<dbReference type="InterPro" id="IPR006033">
    <property type="entry name" value="AsnA_fam"/>
</dbReference>
<dbReference type="InterPro" id="IPR036152">
    <property type="entry name" value="Asp/glu_Ase-like_sf"/>
</dbReference>
<dbReference type="RefSeq" id="WP_009197347.1">
    <property type="nucleotide sequence ID" value="NZ_AODQ01000169.1"/>
</dbReference>
<dbReference type="Gene3D" id="3.40.50.40">
    <property type="match status" value="1"/>
</dbReference>
<comment type="caution">
    <text evidence="8">The sequence shown here is derived from an EMBL/GenBank/DDBJ whole genome shotgun (WGS) entry which is preliminary data.</text>
</comment>
<evidence type="ECO:0000256" key="5">
    <source>
        <dbReference type="PROSITE-ProRule" id="PRU10100"/>
    </source>
</evidence>
<feature type="active site" evidence="5">
    <location>
        <position position="103"/>
    </location>
</feature>
<dbReference type="eggNOG" id="COG0252">
    <property type="taxonomic scope" value="Bacteria"/>
</dbReference>
<dbReference type="InterPro" id="IPR006034">
    <property type="entry name" value="Asparaginase/glutaminase-like"/>
</dbReference>
<dbReference type="GO" id="GO:0006520">
    <property type="term" value="P:amino acid metabolic process"/>
    <property type="evidence" value="ECO:0007669"/>
    <property type="project" value="InterPro"/>
</dbReference>
<evidence type="ECO:0000259" key="7">
    <source>
        <dbReference type="Pfam" id="PF17763"/>
    </source>
</evidence>
<feature type="domain" description="L-asparaginase N-terminal" evidence="6">
    <location>
        <begin position="20"/>
        <end position="211"/>
    </location>
</feature>
<dbReference type="CDD" id="cd08963">
    <property type="entry name" value="L-asparaginase_I"/>
    <property type="match status" value="1"/>
</dbReference>
<dbReference type="InterPro" id="IPR040919">
    <property type="entry name" value="Asparaginase_C"/>
</dbReference>
<dbReference type="PANTHER" id="PTHR11707">
    <property type="entry name" value="L-ASPARAGINASE"/>
    <property type="match status" value="1"/>
</dbReference>
<dbReference type="PROSITE" id="PS51732">
    <property type="entry name" value="ASN_GLN_ASE_3"/>
    <property type="match status" value="1"/>
</dbReference>
<organism evidence="8 9">
    <name type="scientific">Cesiribacter andamanensis AMV16</name>
    <dbReference type="NCBI Taxonomy" id="1279009"/>
    <lineage>
        <taxon>Bacteria</taxon>
        <taxon>Pseudomonadati</taxon>
        <taxon>Bacteroidota</taxon>
        <taxon>Cytophagia</taxon>
        <taxon>Cytophagales</taxon>
        <taxon>Cesiribacteraceae</taxon>
        <taxon>Cesiribacter</taxon>
    </lineage>
</organism>
<dbReference type="Gene3D" id="3.40.50.1170">
    <property type="entry name" value="L-asparaginase, N-terminal domain"/>
    <property type="match status" value="1"/>
</dbReference>
<reference evidence="8 9" key="1">
    <citation type="journal article" date="2013" name="Genome Announc.">
        <title>Draft Genome Sequence of Cesiribacter andamanensis Strain AMV16T, Isolated from a Soil Sample from a Mud Volcano in the Andaman Islands, India.</title>
        <authorList>
            <person name="Shivaji S."/>
            <person name="Ara S."/>
            <person name="Begum Z."/>
            <person name="Srinivas T.N."/>
            <person name="Singh A."/>
            <person name="Kumar Pinnaka A."/>
        </authorList>
    </citation>
    <scope>NUCLEOTIDE SEQUENCE [LARGE SCALE GENOMIC DNA]</scope>
    <source>
        <strain evidence="8 9">AMV16</strain>
    </source>
</reference>
<dbReference type="PATRIC" id="fig|1279009.4.peg.4014"/>
<dbReference type="PIRSF" id="PIRSF500176">
    <property type="entry name" value="L_ASNase"/>
    <property type="match status" value="1"/>
</dbReference>
<dbReference type="AlphaFoldDB" id="M7NGF2"/>
<protein>
    <recommendedName>
        <fullName evidence="1">asparaginase</fullName>
        <ecNumber evidence="1">3.5.1.1</ecNumber>
    </recommendedName>
</protein>
<dbReference type="Pfam" id="PF00710">
    <property type="entry name" value="Asparaginase"/>
    <property type="match status" value="1"/>
</dbReference>
<dbReference type="SFLD" id="SFLDS00057">
    <property type="entry name" value="Glutaminase/Asparaginase"/>
    <property type="match status" value="1"/>
</dbReference>
<feature type="active site" description="O-isoaspartyl threonine intermediate" evidence="3">
    <location>
        <position position="28"/>
    </location>
</feature>
<evidence type="ECO:0000256" key="3">
    <source>
        <dbReference type="PIRSR" id="PIRSR001220-1"/>
    </source>
</evidence>
<dbReference type="Pfam" id="PF17763">
    <property type="entry name" value="Asparaginase_C"/>
    <property type="match status" value="1"/>
</dbReference>